<evidence type="ECO:0000313" key="2">
    <source>
        <dbReference type="EMBL" id="MEC4266028.1"/>
    </source>
</evidence>
<organism evidence="2 3">
    <name type="scientific">Flagellimonas halotolerans</name>
    <dbReference type="NCBI Taxonomy" id="3112164"/>
    <lineage>
        <taxon>Bacteria</taxon>
        <taxon>Pseudomonadati</taxon>
        <taxon>Bacteroidota</taxon>
        <taxon>Flavobacteriia</taxon>
        <taxon>Flavobacteriales</taxon>
        <taxon>Flavobacteriaceae</taxon>
        <taxon>Flagellimonas</taxon>
    </lineage>
</organism>
<keyword evidence="3" id="KW-1185">Reference proteome</keyword>
<feature type="domain" description="Peptidase S9 prolyl oligopeptidase catalytic" evidence="1">
    <location>
        <begin position="98"/>
        <end position="200"/>
    </location>
</feature>
<dbReference type="EMBL" id="JAYMGW010000009">
    <property type="protein sequence ID" value="MEC4266028.1"/>
    <property type="molecule type" value="Genomic_DNA"/>
</dbReference>
<proteinExistence type="predicted"/>
<dbReference type="RefSeq" id="WP_326278992.1">
    <property type="nucleotide sequence ID" value="NZ_JAYKYV010000009.1"/>
</dbReference>
<name>A0ABU6ISU7_9FLAO</name>
<evidence type="ECO:0000259" key="1">
    <source>
        <dbReference type="Pfam" id="PF00326"/>
    </source>
</evidence>
<reference evidence="2 3" key="1">
    <citation type="submission" date="2024-01" db="EMBL/GenBank/DDBJ databases">
        <title>The strains designed SYSU M86414 and SYSU M84420 isolated from the marine sediment in San Sha City (Hainan Province, China).</title>
        <authorList>
            <person name="Guo D."/>
        </authorList>
    </citation>
    <scope>NUCLEOTIDE SEQUENCE [LARGE SCALE GENOMIC DNA]</scope>
    <source>
        <strain evidence="2 3">SYSU M84420</strain>
    </source>
</reference>
<dbReference type="Proteomes" id="UP001355298">
    <property type="component" value="Unassembled WGS sequence"/>
</dbReference>
<evidence type="ECO:0000313" key="3">
    <source>
        <dbReference type="Proteomes" id="UP001355298"/>
    </source>
</evidence>
<sequence length="338" mass="38707">MKKNLSKLVLISIVFLAGFSIRHIRSLWEPTRAFLLRSQELYTNQWPTKAVVFTTVSKVDSKEQKNYFIKSTNTKPTPLLVSLHHWNGTYKTIDSMAYFAAEADINYLRPNARGENNNPDACCSDLVMEDITEAIEFALNNGNVDQNEIYLVGVSGGGYTALCYYLKTAYNIKKVSVWASITDLNAWYRESKIRKAHFVEDLLNCVGATQDSQNLNILLEKRSPLYWEMSASNLKDTKLSIYAGVYDGVTGSVPFSHSINFYNKLSEHIGAVEDSIFVTNDERLYLYEGLWTNKNPFKTIQDRKVFLHKEYRTVELTLFEGGHEILYDHAFNELLPNQ</sequence>
<dbReference type="InterPro" id="IPR029058">
    <property type="entry name" value="AB_hydrolase_fold"/>
</dbReference>
<dbReference type="Pfam" id="PF00326">
    <property type="entry name" value="Peptidase_S9"/>
    <property type="match status" value="1"/>
</dbReference>
<comment type="caution">
    <text evidence="2">The sequence shown here is derived from an EMBL/GenBank/DDBJ whole genome shotgun (WGS) entry which is preliminary data.</text>
</comment>
<gene>
    <name evidence="2" type="ORF">VOP03_11785</name>
</gene>
<dbReference type="InterPro" id="IPR001375">
    <property type="entry name" value="Peptidase_S9_cat"/>
</dbReference>
<protein>
    <submittedName>
        <fullName evidence="2">Prolyl oligopeptidase family serine peptidase</fullName>
    </submittedName>
</protein>
<dbReference type="Gene3D" id="3.40.50.1820">
    <property type="entry name" value="alpha/beta hydrolase"/>
    <property type="match status" value="1"/>
</dbReference>
<accession>A0ABU6ISU7</accession>
<dbReference type="SUPFAM" id="SSF53474">
    <property type="entry name" value="alpha/beta-Hydrolases"/>
    <property type="match status" value="1"/>
</dbReference>